<accession>A0A0N5AAB4</accession>
<evidence type="ECO:0000313" key="1">
    <source>
        <dbReference type="Proteomes" id="UP000046393"/>
    </source>
</evidence>
<dbReference type="Proteomes" id="UP000046393">
    <property type="component" value="Unplaced"/>
</dbReference>
<keyword evidence="1" id="KW-1185">Reference proteome</keyword>
<protein>
    <submittedName>
        <fullName evidence="2">Uncharacterized protein</fullName>
    </submittedName>
</protein>
<name>A0A0N5AAB4_9BILA</name>
<evidence type="ECO:0000313" key="2">
    <source>
        <dbReference type="WBParaSite" id="SMUV_0000108201-mRNA-1"/>
    </source>
</evidence>
<organism evidence="1 2">
    <name type="scientific">Syphacia muris</name>
    <dbReference type="NCBI Taxonomy" id="451379"/>
    <lineage>
        <taxon>Eukaryota</taxon>
        <taxon>Metazoa</taxon>
        <taxon>Ecdysozoa</taxon>
        <taxon>Nematoda</taxon>
        <taxon>Chromadorea</taxon>
        <taxon>Rhabditida</taxon>
        <taxon>Spirurina</taxon>
        <taxon>Oxyuridomorpha</taxon>
        <taxon>Oxyuroidea</taxon>
        <taxon>Oxyuridae</taxon>
        <taxon>Syphacia</taxon>
    </lineage>
</organism>
<proteinExistence type="predicted"/>
<dbReference type="WBParaSite" id="SMUV_0000108201-mRNA-1">
    <property type="protein sequence ID" value="SMUV_0000108201-mRNA-1"/>
    <property type="gene ID" value="SMUV_0000108201"/>
</dbReference>
<dbReference type="AlphaFoldDB" id="A0A0N5AAB4"/>
<reference evidence="2" key="1">
    <citation type="submission" date="2017-02" db="UniProtKB">
        <authorList>
            <consortium name="WormBaseParasite"/>
        </authorList>
    </citation>
    <scope>IDENTIFICATION</scope>
</reference>
<sequence>MWSRAGRAENRKVLEELNRTRQLMMKSSGLGTRAIELPAIRNPRKVQLMNMETHTTITFIPSNSQYSNSLLPVFPRFPS</sequence>